<dbReference type="PhylomeDB" id="A0A0G4EQT1"/>
<evidence type="ECO:0000259" key="1">
    <source>
        <dbReference type="PROSITE" id="PS50181"/>
    </source>
</evidence>
<dbReference type="Pfam" id="PF00646">
    <property type="entry name" value="F-box"/>
    <property type="match status" value="1"/>
</dbReference>
<dbReference type="PROSITE" id="PS50181">
    <property type="entry name" value="FBOX"/>
    <property type="match status" value="1"/>
</dbReference>
<feature type="domain" description="F-box" evidence="1">
    <location>
        <begin position="109"/>
        <end position="157"/>
    </location>
</feature>
<proteinExistence type="predicted"/>
<dbReference type="EMBL" id="CDMY01000295">
    <property type="protein sequence ID" value="CEM00588.1"/>
    <property type="molecule type" value="Genomic_DNA"/>
</dbReference>
<dbReference type="SUPFAM" id="SSF81383">
    <property type="entry name" value="F-box domain"/>
    <property type="match status" value="1"/>
</dbReference>
<reference evidence="2 3" key="1">
    <citation type="submission" date="2014-11" db="EMBL/GenBank/DDBJ databases">
        <authorList>
            <person name="Zhu J."/>
            <person name="Qi W."/>
            <person name="Song R."/>
        </authorList>
    </citation>
    <scope>NUCLEOTIDE SEQUENCE [LARGE SCALE GENOMIC DNA]</scope>
</reference>
<protein>
    <recommendedName>
        <fullName evidence="1">F-box domain-containing protein</fullName>
    </recommendedName>
</protein>
<dbReference type="VEuPathDB" id="CryptoDB:Vbra_12857"/>
<evidence type="ECO:0000313" key="2">
    <source>
        <dbReference type="EMBL" id="CEM00588.1"/>
    </source>
</evidence>
<dbReference type="AlphaFoldDB" id="A0A0G4EQT1"/>
<name>A0A0G4EQT1_VITBC</name>
<dbReference type="InParanoid" id="A0A0G4EQT1"/>
<keyword evidence="3" id="KW-1185">Reference proteome</keyword>
<dbReference type="InterPro" id="IPR001810">
    <property type="entry name" value="F-box_dom"/>
</dbReference>
<evidence type="ECO:0000313" key="3">
    <source>
        <dbReference type="Proteomes" id="UP000041254"/>
    </source>
</evidence>
<dbReference type="Proteomes" id="UP000041254">
    <property type="component" value="Unassembled WGS sequence"/>
</dbReference>
<sequence>MRPIIDWADKANVRQLVPLLKKIKLLEAQTAVVLSEVRPYVTPTLADKMPRLSNSLQKLDQSVVSRYDMLRGLIKTLGGVAVAKPPAPQPIANEPLPPDAIAAQPYSGRPSLDGLPPDVAHIVLALLPTKDAAPLSRVNKFIKQHVTDDTRGVYRHLVIGEDEREWRQREDETLHKLKQKLSRLRTVHDWDYYFDQGHVPTSPATVAFSQLEELYVEGWSFQRWQFPSLLRLQLGETSRECWSVLPSSNPCRRL</sequence>
<dbReference type="InterPro" id="IPR036047">
    <property type="entry name" value="F-box-like_dom_sf"/>
</dbReference>
<accession>A0A0G4EQT1</accession>
<gene>
    <name evidence="2" type="ORF">Vbra_12857</name>
</gene>
<organism evidence="2 3">
    <name type="scientific">Vitrella brassicaformis (strain CCMP3155)</name>
    <dbReference type="NCBI Taxonomy" id="1169540"/>
    <lineage>
        <taxon>Eukaryota</taxon>
        <taxon>Sar</taxon>
        <taxon>Alveolata</taxon>
        <taxon>Colpodellida</taxon>
        <taxon>Vitrellaceae</taxon>
        <taxon>Vitrella</taxon>
    </lineage>
</organism>